<proteinExistence type="inferred from homology"/>
<dbReference type="Gene3D" id="1.10.630.10">
    <property type="entry name" value="Cytochrome P450"/>
    <property type="match status" value="3"/>
</dbReference>
<dbReference type="EMBL" id="CP144693">
    <property type="protein sequence ID" value="WVZ00172.1"/>
    <property type="molecule type" value="Genomic_DNA"/>
</dbReference>
<evidence type="ECO:0000256" key="9">
    <source>
        <dbReference type="ARBA" id="ARBA00023033"/>
    </source>
</evidence>
<evidence type="ECO:0000313" key="14">
    <source>
        <dbReference type="Proteomes" id="UP001374535"/>
    </source>
</evidence>
<feature type="transmembrane region" description="Helical" evidence="12">
    <location>
        <begin position="6"/>
        <end position="29"/>
    </location>
</feature>
<evidence type="ECO:0000256" key="8">
    <source>
        <dbReference type="ARBA" id="ARBA00023004"/>
    </source>
</evidence>
<dbReference type="CDD" id="cd20642">
    <property type="entry name" value="CYP72"/>
    <property type="match status" value="1"/>
</dbReference>
<evidence type="ECO:0000256" key="6">
    <source>
        <dbReference type="ARBA" id="ARBA00022989"/>
    </source>
</evidence>
<comment type="similarity">
    <text evidence="2">Belongs to the cytochrome P450 family.</text>
</comment>
<feature type="transmembrane region" description="Helical" evidence="12">
    <location>
        <begin position="518"/>
        <end position="544"/>
    </location>
</feature>
<evidence type="ECO:0000256" key="4">
    <source>
        <dbReference type="ARBA" id="ARBA00022692"/>
    </source>
</evidence>
<keyword evidence="9" id="KW-0503">Monooxygenase</keyword>
<keyword evidence="4 12" id="KW-0812">Transmembrane</keyword>
<comment type="subcellular location">
    <subcellularLocation>
        <location evidence="1">Membrane</location>
        <topology evidence="1">Single-pass membrane protein</topology>
    </subcellularLocation>
</comment>
<dbReference type="FunFam" id="1.10.630.10:FF:000029">
    <property type="entry name" value="Cytochrome P450 734A1"/>
    <property type="match status" value="1"/>
</dbReference>
<evidence type="ECO:0000256" key="1">
    <source>
        <dbReference type="ARBA" id="ARBA00004167"/>
    </source>
</evidence>
<evidence type="ECO:0000313" key="13">
    <source>
        <dbReference type="EMBL" id="WVZ00172.1"/>
    </source>
</evidence>
<dbReference type="InterPro" id="IPR017972">
    <property type="entry name" value="Cyt_P450_CS"/>
</dbReference>
<feature type="binding site" description="axial binding residue" evidence="11">
    <location>
        <position position="470"/>
    </location>
    <ligand>
        <name>heme</name>
        <dbReference type="ChEBI" id="CHEBI:30413"/>
    </ligand>
    <ligandPart>
        <name>Fe</name>
        <dbReference type="ChEBI" id="CHEBI:18248"/>
    </ligandPart>
</feature>
<dbReference type="GO" id="GO:0016020">
    <property type="term" value="C:membrane"/>
    <property type="evidence" value="ECO:0007669"/>
    <property type="project" value="UniProtKB-SubCell"/>
</dbReference>
<evidence type="ECO:0000256" key="5">
    <source>
        <dbReference type="ARBA" id="ARBA00022723"/>
    </source>
</evidence>
<sequence>MEAAWATTVTIIVILVLIWAWKILNWLWFKPKRLEKLLREQGFQGNPYKLFVGDSKEFLKMRKEALSKPMNLCDDIAPRVSSYMHHIVNTHGKNSFIWLGPTPRVTILDPGQIKDVFNNMSDFPKPHINPLFKLLATGLADHDGEKWSKHRSLSDVILNPSDFLIAPQTMLPLFFESCNDLVSKWEGMLSSDGSCEIDAWPFLQNLASDVIARSAFGSSFEEGRRIFQLQREQAKLVMQLILKIQIPGWRFLPTKSHRRMKEIDRDIKASLKDMIYKREKALKAGEATNNDLLGILLESNHKEIQEHGNGDNKNVGMSLEDVIQECKLFYFAGQETTSVLLVWTMVLLSRYPNWQQRAREEVLQVFGNEKPSFDGLNRLKIVTMILNEVLRLYPPVIGLGRVVKRDLKLGKVTLPAGVHVFLPTVLVHHDSEFWGEDAKQFNPERFSEGVLKATNGKVSFFPFGGGPRICIGQNFSLLEAKMALSMILQHFSFELSPAYTHAPTMSITLQPQKTDMEAACATALTLIVILVLICAWRILNWLWFKPKRLEKLLREQGFQGNPYRLLFGDSKDLLKTRKKALSKPMNLSDNIIPRVSSYTHHTVNTHGKNSFIWLGPTPRVTILDPGQIKDVLNNMSDFPKPDTNPLVKLLATGLADHDGEKWSKHRRLINPAFNLEKLKSDFLIAPQTMLPLFFESCNDLVSKWEGMLSSDGSCEIDAWPFLQNLASDVIARSAFGSSFEEGRRIFQLQREQAKLALQLVLKIQIPGWRFLPTKSHRRMKEIDRDIKASLKDMIYKREKALKAGEATNNDLLGILLESNHKEIQEHGNGENKNVGMSLEDVIQECKLFYFAGQETTSVLLVWTMVLLSRLYPPVLGLTRFVKRDMKLGNITLPAGVQVLLPTILVHHGCEFWGEDAKQFNPERFSEGVLKATNGRVSFFPFGWGPRICIGQNFSLLEAKMALSMILQHFSFELSPAYAHAPAMLITLHPQYGAHIILHKVKS</sequence>
<evidence type="ECO:0000256" key="7">
    <source>
        <dbReference type="ARBA" id="ARBA00023002"/>
    </source>
</evidence>
<evidence type="ECO:0008006" key="15">
    <source>
        <dbReference type="Google" id="ProtNLM"/>
    </source>
</evidence>
<dbReference type="PRINTS" id="PR00385">
    <property type="entry name" value="P450"/>
</dbReference>
<keyword evidence="10 12" id="KW-0472">Membrane</keyword>
<dbReference type="GO" id="GO:0005506">
    <property type="term" value="F:iron ion binding"/>
    <property type="evidence" value="ECO:0007669"/>
    <property type="project" value="InterPro"/>
</dbReference>
<evidence type="ECO:0000256" key="2">
    <source>
        <dbReference type="ARBA" id="ARBA00010617"/>
    </source>
</evidence>
<accession>A0AAQ3N086</accession>
<name>A0AAQ3N086_VIGMU</name>
<dbReference type="InterPro" id="IPR050665">
    <property type="entry name" value="Cytochrome_P450_Monooxygen"/>
</dbReference>
<organism evidence="13 14">
    <name type="scientific">Vigna mungo</name>
    <name type="common">Black gram</name>
    <name type="synonym">Phaseolus mungo</name>
    <dbReference type="NCBI Taxonomy" id="3915"/>
    <lineage>
        <taxon>Eukaryota</taxon>
        <taxon>Viridiplantae</taxon>
        <taxon>Streptophyta</taxon>
        <taxon>Embryophyta</taxon>
        <taxon>Tracheophyta</taxon>
        <taxon>Spermatophyta</taxon>
        <taxon>Magnoliopsida</taxon>
        <taxon>eudicotyledons</taxon>
        <taxon>Gunneridae</taxon>
        <taxon>Pentapetalae</taxon>
        <taxon>rosids</taxon>
        <taxon>fabids</taxon>
        <taxon>Fabales</taxon>
        <taxon>Fabaceae</taxon>
        <taxon>Papilionoideae</taxon>
        <taxon>50 kb inversion clade</taxon>
        <taxon>NPAAA clade</taxon>
        <taxon>indigoferoid/millettioid clade</taxon>
        <taxon>Phaseoleae</taxon>
        <taxon>Vigna</taxon>
    </lineage>
</organism>
<keyword evidence="5 11" id="KW-0479">Metal-binding</keyword>
<dbReference type="Pfam" id="PF00067">
    <property type="entry name" value="p450"/>
    <property type="match status" value="3"/>
</dbReference>
<reference evidence="13 14" key="1">
    <citation type="journal article" date="2023" name="Life. Sci Alliance">
        <title>Evolutionary insights into 3D genome organization and epigenetic landscape of Vigna mungo.</title>
        <authorList>
            <person name="Junaid A."/>
            <person name="Singh B."/>
            <person name="Bhatia S."/>
        </authorList>
    </citation>
    <scope>NUCLEOTIDE SEQUENCE [LARGE SCALE GENOMIC DNA]</scope>
    <source>
        <strain evidence="13">Urdbean</strain>
    </source>
</reference>
<keyword evidence="8 11" id="KW-0408">Iron</keyword>
<dbReference type="PRINTS" id="PR00463">
    <property type="entry name" value="EP450I"/>
</dbReference>
<gene>
    <name evidence="13" type="ORF">V8G54_026241</name>
</gene>
<evidence type="ECO:0000256" key="3">
    <source>
        <dbReference type="ARBA" id="ARBA00022617"/>
    </source>
</evidence>
<dbReference type="PANTHER" id="PTHR24282:SF255">
    <property type="entry name" value="CYTOCHROME P450 72A11-RELATED"/>
    <property type="match status" value="1"/>
</dbReference>
<evidence type="ECO:0000256" key="12">
    <source>
        <dbReference type="SAM" id="Phobius"/>
    </source>
</evidence>
<dbReference type="Proteomes" id="UP001374535">
    <property type="component" value="Chromosome 8"/>
</dbReference>
<dbReference type="GO" id="GO:0016705">
    <property type="term" value="F:oxidoreductase activity, acting on paired donors, with incorporation or reduction of molecular oxygen"/>
    <property type="evidence" value="ECO:0007669"/>
    <property type="project" value="InterPro"/>
</dbReference>
<dbReference type="InterPro" id="IPR001128">
    <property type="entry name" value="Cyt_P450"/>
</dbReference>
<keyword evidence="7" id="KW-0560">Oxidoreductase</keyword>
<keyword evidence="3 11" id="KW-0349">Heme</keyword>
<comment type="cofactor">
    <cofactor evidence="11">
        <name>heme</name>
        <dbReference type="ChEBI" id="CHEBI:30413"/>
    </cofactor>
</comment>
<dbReference type="GO" id="GO:0004497">
    <property type="term" value="F:monooxygenase activity"/>
    <property type="evidence" value="ECO:0007669"/>
    <property type="project" value="UniProtKB-KW"/>
</dbReference>
<protein>
    <recommendedName>
        <fullName evidence="15">Cytochrome P450</fullName>
    </recommendedName>
</protein>
<keyword evidence="14" id="KW-1185">Reference proteome</keyword>
<dbReference type="PANTHER" id="PTHR24282">
    <property type="entry name" value="CYTOCHROME P450 FAMILY MEMBER"/>
    <property type="match status" value="1"/>
</dbReference>
<evidence type="ECO:0000256" key="10">
    <source>
        <dbReference type="ARBA" id="ARBA00023136"/>
    </source>
</evidence>
<dbReference type="SUPFAM" id="SSF48264">
    <property type="entry name" value="Cytochrome P450"/>
    <property type="match status" value="2"/>
</dbReference>
<dbReference type="AlphaFoldDB" id="A0AAQ3N086"/>
<dbReference type="InterPro" id="IPR036396">
    <property type="entry name" value="Cyt_P450_sf"/>
</dbReference>
<dbReference type="PROSITE" id="PS00086">
    <property type="entry name" value="CYTOCHROME_P450"/>
    <property type="match status" value="2"/>
</dbReference>
<dbReference type="GO" id="GO:0020037">
    <property type="term" value="F:heme binding"/>
    <property type="evidence" value="ECO:0007669"/>
    <property type="project" value="InterPro"/>
</dbReference>
<keyword evidence="6 12" id="KW-1133">Transmembrane helix</keyword>
<dbReference type="InterPro" id="IPR002401">
    <property type="entry name" value="Cyt_P450_E_grp-I"/>
</dbReference>
<evidence type="ECO:0000256" key="11">
    <source>
        <dbReference type="PIRSR" id="PIRSR602401-1"/>
    </source>
</evidence>